<dbReference type="RefSeq" id="WP_369722265.1">
    <property type="nucleotide sequence ID" value="NZ_CP165734.1"/>
</dbReference>
<dbReference type="EMBL" id="CP165734">
    <property type="protein sequence ID" value="XDV57826.1"/>
    <property type="molecule type" value="Genomic_DNA"/>
</dbReference>
<feature type="region of interest" description="Disordered" evidence="1">
    <location>
        <begin position="1"/>
        <end position="38"/>
    </location>
</feature>
<sequence length="68" mass="7802">MTATRKRTKQTQSLQERLLTSADKARERAQSMPPGKPRDMLLRRAMQDEVTSSLTDWLSAPGYRRPAQ</sequence>
<evidence type="ECO:0000256" key="1">
    <source>
        <dbReference type="SAM" id="MobiDB-lite"/>
    </source>
</evidence>
<accession>A0AB39XK68</accession>
<gene>
    <name evidence="2" type="ORF">AB8Z38_35980</name>
</gene>
<evidence type="ECO:0000313" key="2">
    <source>
        <dbReference type="EMBL" id="XDV57826.1"/>
    </source>
</evidence>
<organism evidence="2">
    <name type="scientific">Bradyrhizobium sp. LLZ17</name>
    <dbReference type="NCBI Taxonomy" id="3239388"/>
    <lineage>
        <taxon>Bacteria</taxon>
        <taxon>Pseudomonadati</taxon>
        <taxon>Pseudomonadota</taxon>
        <taxon>Alphaproteobacteria</taxon>
        <taxon>Hyphomicrobiales</taxon>
        <taxon>Nitrobacteraceae</taxon>
        <taxon>Bradyrhizobium</taxon>
    </lineage>
</organism>
<protein>
    <submittedName>
        <fullName evidence="2">Uncharacterized protein</fullName>
    </submittedName>
</protein>
<proteinExistence type="predicted"/>
<reference evidence="2" key="1">
    <citation type="submission" date="2024-08" db="EMBL/GenBank/DDBJ databases">
        <authorList>
            <person name="Chaddad Z."/>
            <person name="Lamrabet M."/>
            <person name="Bouhnik O."/>
            <person name="Alami S."/>
            <person name="Wipf D."/>
            <person name="Courty P.E."/>
            <person name="Missbah El Idrissi M."/>
        </authorList>
    </citation>
    <scope>NUCLEOTIDE SEQUENCE</scope>
    <source>
        <strain evidence="2">LLZ17</strain>
    </source>
</reference>
<dbReference type="AlphaFoldDB" id="A0AB39XK68"/>
<name>A0AB39XK68_9BRAD</name>